<evidence type="ECO:0000313" key="2">
    <source>
        <dbReference type="Proteomes" id="UP001458880"/>
    </source>
</evidence>
<dbReference type="AlphaFoldDB" id="A0AAW1LD61"/>
<reference evidence="1 2" key="1">
    <citation type="journal article" date="2024" name="BMC Genomics">
        <title>De novo assembly and annotation of Popillia japonica's genome with initial clues to its potential as an invasive pest.</title>
        <authorList>
            <person name="Cucini C."/>
            <person name="Boschi S."/>
            <person name="Funari R."/>
            <person name="Cardaioli E."/>
            <person name="Iannotti N."/>
            <person name="Marturano G."/>
            <person name="Paoli F."/>
            <person name="Bruttini M."/>
            <person name="Carapelli A."/>
            <person name="Frati F."/>
            <person name="Nardi F."/>
        </authorList>
    </citation>
    <scope>NUCLEOTIDE SEQUENCE [LARGE SCALE GENOMIC DNA]</scope>
    <source>
        <strain evidence="1">DMR45628</strain>
    </source>
</reference>
<proteinExistence type="predicted"/>
<dbReference type="Proteomes" id="UP001458880">
    <property type="component" value="Unassembled WGS sequence"/>
</dbReference>
<organism evidence="1 2">
    <name type="scientific">Popillia japonica</name>
    <name type="common">Japanese beetle</name>
    <dbReference type="NCBI Taxonomy" id="7064"/>
    <lineage>
        <taxon>Eukaryota</taxon>
        <taxon>Metazoa</taxon>
        <taxon>Ecdysozoa</taxon>
        <taxon>Arthropoda</taxon>
        <taxon>Hexapoda</taxon>
        <taxon>Insecta</taxon>
        <taxon>Pterygota</taxon>
        <taxon>Neoptera</taxon>
        <taxon>Endopterygota</taxon>
        <taxon>Coleoptera</taxon>
        <taxon>Polyphaga</taxon>
        <taxon>Scarabaeiformia</taxon>
        <taxon>Scarabaeidae</taxon>
        <taxon>Rutelinae</taxon>
        <taxon>Popillia</taxon>
    </lineage>
</organism>
<sequence>MTHDSEKGTTDLPCFRRHHTILNKESIAQRFSVRRRCASVETSNSKNTRKQPRFNLSGIYVCCPGPELVIPWACALKM</sequence>
<evidence type="ECO:0000313" key="1">
    <source>
        <dbReference type="EMBL" id="KAK9731955.1"/>
    </source>
</evidence>
<accession>A0AAW1LD61</accession>
<dbReference type="EMBL" id="JASPKY010000124">
    <property type="protein sequence ID" value="KAK9731955.1"/>
    <property type="molecule type" value="Genomic_DNA"/>
</dbReference>
<protein>
    <submittedName>
        <fullName evidence="1">Uncharacterized protein</fullName>
    </submittedName>
</protein>
<gene>
    <name evidence="1" type="ORF">QE152_g13246</name>
</gene>
<comment type="caution">
    <text evidence="1">The sequence shown here is derived from an EMBL/GenBank/DDBJ whole genome shotgun (WGS) entry which is preliminary data.</text>
</comment>
<name>A0AAW1LD61_POPJA</name>
<keyword evidence="2" id="KW-1185">Reference proteome</keyword>